<dbReference type="Proteomes" id="UP000003303">
    <property type="component" value="Unassembled WGS sequence"/>
</dbReference>
<comment type="caution">
    <text evidence="1">The sequence shown here is derived from an EMBL/GenBank/DDBJ whole genome shotgun (WGS) entry which is preliminary data.</text>
</comment>
<dbReference type="Gene3D" id="1.10.10.10">
    <property type="entry name" value="Winged helix-like DNA-binding domain superfamily/Winged helix DNA-binding domain"/>
    <property type="match status" value="1"/>
</dbReference>
<organism evidence="1 2">
    <name type="scientific">Porphyromonas uenonis 60-3</name>
    <dbReference type="NCBI Taxonomy" id="596327"/>
    <lineage>
        <taxon>Bacteria</taxon>
        <taxon>Pseudomonadati</taxon>
        <taxon>Bacteroidota</taxon>
        <taxon>Bacteroidia</taxon>
        <taxon>Bacteroidales</taxon>
        <taxon>Porphyromonadaceae</taxon>
        <taxon>Porphyromonas</taxon>
    </lineage>
</organism>
<proteinExistence type="predicted"/>
<evidence type="ECO:0008006" key="3">
    <source>
        <dbReference type="Google" id="ProtNLM"/>
    </source>
</evidence>
<name>C2MDB2_9PORP</name>
<keyword evidence="2" id="KW-1185">Reference proteome</keyword>
<dbReference type="eggNOG" id="ENOG50339N6">
    <property type="taxonomic scope" value="Bacteria"/>
</dbReference>
<gene>
    <name evidence="1" type="ORF">PORUE0001_0433</name>
</gene>
<dbReference type="EMBL" id="ACLR01000182">
    <property type="protein sequence ID" value="EEK16378.1"/>
    <property type="molecule type" value="Genomic_DNA"/>
</dbReference>
<dbReference type="Pfam" id="PF10771">
    <property type="entry name" value="DUF2582"/>
    <property type="match status" value="1"/>
</dbReference>
<protein>
    <recommendedName>
        <fullName evidence="3">Winged helix-turn-helix domain-containing protein</fullName>
    </recommendedName>
</protein>
<dbReference type="OrthoDB" id="5570695at2"/>
<evidence type="ECO:0000313" key="2">
    <source>
        <dbReference type="Proteomes" id="UP000003303"/>
    </source>
</evidence>
<accession>C2MDB2</accession>
<dbReference type="STRING" id="596327.PORUE0001_0433"/>
<dbReference type="InterPro" id="IPR019707">
    <property type="entry name" value="DUF2582"/>
</dbReference>
<sequence>MEENMIAYIGTNAGLIWNALDKLGKMDVKQLKKATKIRTEKDVYAALGWLAKEEKLTFVYEDGTLLVSLR</sequence>
<evidence type="ECO:0000313" key="1">
    <source>
        <dbReference type="EMBL" id="EEK16378.1"/>
    </source>
</evidence>
<reference evidence="1 2" key="1">
    <citation type="submission" date="2009-04" db="EMBL/GenBank/DDBJ databases">
        <authorList>
            <person name="Sebastian Y."/>
            <person name="Madupu R."/>
            <person name="Durkin A.S."/>
            <person name="Torralba M."/>
            <person name="Methe B."/>
            <person name="Sutton G.G."/>
            <person name="Strausberg R.L."/>
            <person name="Nelson K.E."/>
        </authorList>
    </citation>
    <scope>NUCLEOTIDE SEQUENCE [LARGE SCALE GENOMIC DNA]</scope>
    <source>
        <strain evidence="1 2">60-3</strain>
    </source>
</reference>
<dbReference type="AlphaFoldDB" id="C2MDB2"/>
<dbReference type="InterPro" id="IPR036388">
    <property type="entry name" value="WH-like_DNA-bd_sf"/>
</dbReference>